<gene>
    <name evidence="1" type="primary">ORF160</name>
    <name evidence="1" type="ORF">Ahnf_147</name>
</gene>
<protein>
    <submittedName>
        <fullName evidence="1">Uncharacterized protein</fullName>
    </submittedName>
</protein>
<geneLocation type="plastid" evidence="1"/>
<dbReference type="GeneID" id="29069811"/>
<sequence>MKIISIKRDLDILIIAIEAIDIYALDNISHYSDKSDIFLIRSGNKNRDTGINKRCTFQETLLLISKFQDILSAKYLQNIIYNILKDYSNLNQSSQITYQYLWRFQYLYKKTYDFANTSHYYDTELVNIEQIAIISLYILNQLYLKHGTYMLIKYIYLNINSL</sequence>
<evidence type="ECO:0000313" key="1">
    <source>
        <dbReference type="EMBL" id="AOM65632.1"/>
    </source>
</evidence>
<proteinExistence type="predicted"/>
<name>A0A1C9CB80_9FLOR</name>
<keyword evidence="1" id="KW-0934">Plastid</keyword>
<accession>A0A1C9CB80</accession>
<dbReference type="EMBL" id="KX284715">
    <property type="protein sequence ID" value="AOM65632.1"/>
    <property type="molecule type" value="Genomic_DNA"/>
</dbReference>
<organism evidence="1">
    <name type="scientific">Ahnfeltia plicata</name>
    <dbReference type="NCBI Taxonomy" id="28023"/>
    <lineage>
        <taxon>Eukaryota</taxon>
        <taxon>Rhodophyta</taxon>
        <taxon>Florideophyceae</taxon>
        <taxon>Ahnfeltiophycidae</taxon>
        <taxon>Ahnfeltiales</taxon>
        <taxon>Ahnfeltiaceae</taxon>
        <taxon>Ahnfeltia</taxon>
    </lineage>
</organism>
<dbReference type="AlphaFoldDB" id="A0A1C9CB80"/>
<reference evidence="1" key="1">
    <citation type="journal article" date="2016" name="BMC Biol.">
        <title>Parallel evolution of highly conserved plastid genome architecture in red seaweeds and seed plants.</title>
        <authorList>
            <person name="Lee J."/>
            <person name="Cho C.H."/>
            <person name="Park S.I."/>
            <person name="Choi J.W."/>
            <person name="Song H.S."/>
            <person name="West J.A."/>
            <person name="Bhattacharya D."/>
            <person name="Yoon H.S."/>
        </authorList>
    </citation>
    <scope>NUCLEOTIDE SEQUENCE</scope>
</reference>
<dbReference type="RefSeq" id="YP_009293944.1">
    <property type="nucleotide sequence ID" value="NC_031145.1"/>
</dbReference>